<keyword evidence="7" id="KW-1133">Transmembrane helix</keyword>
<evidence type="ECO:0000313" key="9">
    <source>
        <dbReference type="EMBL" id="GID15282.1"/>
    </source>
</evidence>
<feature type="active site" description="Charge relay system" evidence="5">
    <location>
        <position position="66"/>
    </location>
</feature>
<feature type="active site" description="Charge relay system" evidence="5">
    <location>
        <position position="226"/>
    </location>
</feature>
<dbReference type="Gene3D" id="3.40.50.200">
    <property type="entry name" value="Peptidase S8/S53 domain"/>
    <property type="match status" value="1"/>
</dbReference>
<dbReference type="InterPro" id="IPR000209">
    <property type="entry name" value="Peptidase_S8/S53_dom"/>
</dbReference>
<gene>
    <name evidence="9" type="ORF">Aru02nite_61710</name>
</gene>
<accession>A0A8J3JF33</accession>
<dbReference type="PROSITE" id="PS51892">
    <property type="entry name" value="SUBTILASE"/>
    <property type="match status" value="1"/>
</dbReference>
<dbReference type="InterPro" id="IPR023827">
    <property type="entry name" value="Peptidase_S8_Asp-AS"/>
</dbReference>
<feature type="compositionally biased region" description="Pro residues" evidence="6">
    <location>
        <begin position="362"/>
        <end position="384"/>
    </location>
</feature>
<keyword evidence="2 5" id="KW-0645">Protease</keyword>
<dbReference type="RefSeq" id="WP_203663513.1">
    <property type="nucleotide sequence ID" value="NZ_BOMB01000040.1"/>
</dbReference>
<evidence type="ECO:0000256" key="1">
    <source>
        <dbReference type="ARBA" id="ARBA00011073"/>
    </source>
</evidence>
<evidence type="ECO:0000313" key="10">
    <source>
        <dbReference type="Proteomes" id="UP000612808"/>
    </source>
</evidence>
<evidence type="ECO:0000256" key="2">
    <source>
        <dbReference type="ARBA" id="ARBA00022670"/>
    </source>
</evidence>
<keyword evidence="4 5" id="KW-0720">Serine protease</keyword>
<dbReference type="SUPFAM" id="SSF52743">
    <property type="entry name" value="Subtilisin-like"/>
    <property type="match status" value="1"/>
</dbReference>
<dbReference type="EMBL" id="BOMB01000040">
    <property type="protein sequence ID" value="GID15282.1"/>
    <property type="molecule type" value="Genomic_DNA"/>
</dbReference>
<keyword evidence="7" id="KW-0472">Membrane</keyword>
<organism evidence="9 10">
    <name type="scientific">Actinocatenispora rupis</name>
    <dbReference type="NCBI Taxonomy" id="519421"/>
    <lineage>
        <taxon>Bacteria</taxon>
        <taxon>Bacillati</taxon>
        <taxon>Actinomycetota</taxon>
        <taxon>Actinomycetes</taxon>
        <taxon>Micromonosporales</taxon>
        <taxon>Micromonosporaceae</taxon>
        <taxon>Actinocatenispora</taxon>
    </lineage>
</organism>
<dbReference type="InterPro" id="IPR036852">
    <property type="entry name" value="Peptidase_S8/S53_dom_sf"/>
</dbReference>
<protein>
    <recommendedName>
        <fullName evidence="8">Peptidase S8/S53 domain-containing protein</fullName>
    </recommendedName>
</protein>
<feature type="region of interest" description="Disordered" evidence="6">
    <location>
        <begin position="288"/>
        <end position="324"/>
    </location>
</feature>
<name>A0A8J3JF33_9ACTN</name>
<sequence length="384" mass="38200">MREAQWYLGFLDVPQAQEISNGSGVTVAVVDTGVDATHPDLAGHVLAGRSFGKFAGMPATQDASGHGTSMAGIIAAQGGGEDRTLGVAPGVKVLPVRVASNGDNVSPDAAADGIRWAVDQHAEVINLSFGNNESTPALVSAIHYAEVHDVVVVGAAGNTDVGIDSIGAPGRLKGVLNATGVDASGRFWNGSAQGKYATLSAPAVKIPAATFVKSGESNYSEGSGTSNAAAIVSGVAALVRAKYPELNASNVINRIIKTATDRGPAGWDPQYGFGIVNPVAALTADVPRVGRDPLGGPVPDPLASSPAPDGGATGDGSTTPNAAAGRTGGLSGAALAGVVGGGLVLAVAVVVLVVRSRRPEPAQRPAPWPGGPSVGAPPPPPRRD</sequence>
<dbReference type="PROSITE" id="PS00136">
    <property type="entry name" value="SUBTILASE_ASP"/>
    <property type="match status" value="1"/>
</dbReference>
<dbReference type="InterPro" id="IPR050131">
    <property type="entry name" value="Peptidase_S8_subtilisin-like"/>
</dbReference>
<feature type="transmembrane region" description="Helical" evidence="7">
    <location>
        <begin position="330"/>
        <end position="354"/>
    </location>
</feature>
<comment type="caution">
    <text evidence="9">The sequence shown here is derived from an EMBL/GenBank/DDBJ whole genome shotgun (WGS) entry which is preliminary data.</text>
</comment>
<feature type="domain" description="Peptidase S8/S53" evidence="8">
    <location>
        <begin position="22"/>
        <end position="274"/>
    </location>
</feature>
<evidence type="ECO:0000256" key="6">
    <source>
        <dbReference type="SAM" id="MobiDB-lite"/>
    </source>
</evidence>
<dbReference type="PRINTS" id="PR00723">
    <property type="entry name" value="SUBTILISIN"/>
</dbReference>
<dbReference type="PANTHER" id="PTHR43806">
    <property type="entry name" value="PEPTIDASE S8"/>
    <property type="match status" value="1"/>
</dbReference>
<dbReference type="Proteomes" id="UP000612808">
    <property type="component" value="Unassembled WGS sequence"/>
</dbReference>
<dbReference type="GO" id="GO:0004252">
    <property type="term" value="F:serine-type endopeptidase activity"/>
    <property type="evidence" value="ECO:0007669"/>
    <property type="project" value="UniProtKB-UniRule"/>
</dbReference>
<evidence type="ECO:0000256" key="5">
    <source>
        <dbReference type="PROSITE-ProRule" id="PRU01240"/>
    </source>
</evidence>
<dbReference type="AlphaFoldDB" id="A0A8J3JF33"/>
<evidence type="ECO:0000256" key="7">
    <source>
        <dbReference type="SAM" id="Phobius"/>
    </source>
</evidence>
<keyword evidence="7" id="KW-0812">Transmembrane</keyword>
<evidence type="ECO:0000259" key="8">
    <source>
        <dbReference type="Pfam" id="PF00082"/>
    </source>
</evidence>
<dbReference type="PANTHER" id="PTHR43806:SF11">
    <property type="entry name" value="CEREVISIN-RELATED"/>
    <property type="match status" value="1"/>
</dbReference>
<keyword evidence="3 5" id="KW-0378">Hydrolase</keyword>
<dbReference type="Pfam" id="PF00082">
    <property type="entry name" value="Peptidase_S8"/>
    <property type="match status" value="1"/>
</dbReference>
<dbReference type="InterPro" id="IPR015500">
    <property type="entry name" value="Peptidase_S8_subtilisin-rel"/>
</dbReference>
<reference evidence="9" key="1">
    <citation type="submission" date="2021-01" db="EMBL/GenBank/DDBJ databases">
        <title>Whole genome shotgun sequence of Actinocatenispora rupis NBRC 107355.</title>
        <authorList>
            <person name="Komaki H."/>
            <person name="Tamura T."/>
        </authorList>
    </citation>
    <scope>NUCLEOTIDE SEQUENCE</scope>
    <source>
        <strain evidence="9">NBRC 107355</strain>
    </source>
</reference>
<feature type="active site" description="Charge relay system" evidence="5">
    <location>
        <position position="31"/>
    </location>
</feature>
<evidence type="ECO:0000256" key="4">
    <source>
        <dbReference type="ARBA" id="ARBA00022825"/>
    </source>
</evidence>
<comment type="similarity">
    <text evidence="1 5">Belongs to the peptidase S8 family.</text>
</comment>
<feature type="region of interest" description="Disordered" evidence="6">
    <location>
        <begin position="358"/>
        <end position="384"/>
    </location>
</feature>
<keyword evidence="10" id="KW-1185">Reference proteome</keyword>
<proteinExistence type="inferred from homology"/>
<dbReference type="GO" id="GO:0006508">
    <property type="term" value="P:proteolysis"/>
    <property type="evidence" value="ECO:0007669"/>
    <property type="project" value="UniProtKB-KW"/>
</dbReference>
<evidence type="ECO:0000256" key="3">
    <source>
        <dbReference type="ARBA" id="ARBA00022801"/>
    </source>
</evidence>